<comment type="caution">
    <text evidence="1">The sequence shown here is derived from an EMBL/GenBank/DDBJ whole genome shotgun (WGS) entry which is preliminary data.</text>
</comment>
<evidence type="ECO:0000313" key="2">
    <source>
        <dbReference type="Proteomes" id="UP000623129"/>
    </source>
</evidence>
<gene>
    <name evidence="1" type="ORF">FCM35_KLT20723</name>
</gene>
<reference evidence="1" key="1">
    <citation type="submission" date="2020-01" db="EMBL/GenBank/DDBJ databases">
        <title>Genome sequence of Kobresia littledalei, the first chromosome-level genome in the family Cyperaceae.</title>
        <authorList>
            <person name="Qu G."/>
        </authorList>
    </citation>
    <scope>NUCLEOTIDE SEQUENCE</scope>
    <source>
        <strain evidence="1">C.B.Clarke</strain>
        <tissue evidence="1">Leaf</tissue>
    </source>
</reference>
<dbReference type="Proteomes" id="UP000623129">
    <property type="component" value="Unassembled WGS sequence"/>
</dbReference>
<accession>A0A833R2K9</accession>
<proteinExistence type="predicted"/>
<protein>
    <submittedName>
        <fullName evidence="1">Uncharacterized protein</fullName>
    </submittedName>
</protein>
<dbReference type="PANTHER" id="PTHR34044:SF1">
    <property type="entry name" value="NUCLEAR PROTEIN"/>
    <property type="match status" value="1"/>
</dbReference>
<name>A0A833R2K9_9POAL</name>
<keyword evidence="2" id="KW-1185">Reference proteome</keyword>
<organism evidence="1 2">
    <name type="scientific">Carex littledalei</name>
    <dbReference type="NCBI Taxonomy" id="544730"/>
    <lineage>
        <taxon>Eukaryota</taxon>
        <taxon>Viridiplantae</taxon>
        <taxon>Streptophyta</taxon>
        <taxon>Embryophyta</taxon>
        <taxon>Tracheophyta</taxon>
        <taxon>Spermatophyta</taxon>
        <taxon>Magnoliopsida</taxon>
        <taxon>Liliopsida</taxon>
        <taxon>Poales</taxon>
        <taxon>Cyperaceae</taxon>
        <taxon>Cyperoideae</taxon>
        <taxon>Cariceae</taxon>
        <taxon>Carex</taxon>
        <taxon>Carex subgen. Euthyceras</taxon>
    </lineage>
</organism>
<dbReference type="AlphaFoldDB" id="A0A833R2K9"/>
<dbReference type="OrthoDB" id="38730at2759"/>
<dbReference type="PANTHER" id="PTHR34044">
    <property type="entry name" value="NUCLEAR PROTEIN"/>
    <property type="match status" value="1"/>
</dbReference>
<dbReference type="EMBL" id="SWLB01000009">
    <property type="protein sequence ID" value="KAF3334119.1"/>
    <property type="molecule type" value="Genomic_DNA"/>
</dbReference>
<sequence>MVLMISITGWHILLSKLGEPSLDGKTDTNSKGLTAAFGNWAPAVAARLHNNGLSCKLSWGPDIQVQPLVLLKKTTGLRLCKGGHELLDRILARYL</sequence>
<evidence type="ECO:0000313" key="1">
    <source>
        <dbReference type="EMBL" id="KAF3334119.1"/>
    </source>
</evidence>